<dbReference type="AlphaFoldDB" id="A0A1I7YXM4"/>
<evidence type="ECO:0000313" key="3">
    <source>
        <dbReference type="WBParaSite" id="L893_g20544.t1"/>
    </source>
</evidence>
<keyword evidence="1" id="KW-0472">Membrane</keyword>
<reference evidence="3" key="1">
    <citation type="submission" date="2016-11" db="UniProtKB">
        <authorList>
            <consortium name="WormBaseParasite"/>
        </authorList>
    </citation>
    <scope>IDENTIFICATION</scope>
</reference>
<keyword evidence="2" id="KW-1185">Reference proteome</keyword>
<dbReference type="Proteomes" id="UP000095287">
    <property type="component" value="Unplaced"/>
</dbReference>
<organism evidence="2 3">
    <name type="scientific">Steinernema glaseri</name>
    <dbReference type="NCBI Taxonomy" id="37863"/>
    <lineage>
        <taxon>Eukaryota</taxon>
        <taxon>Metazoa</taxon>
        <taxon>Ecdysozoa</taxon>
        <taxon>Nematoda</taxon>
        <taxon>Chromadorea</taxon>
        <taxon>Rhabditida</taxon>
        <taxon>Tylenchina</taxon>
        <taxon>Panagrolaimomorpha</taxon>
        <taxon>Strongyloidoidea</taxon>
        <taxon>Steinernematidae</taxon>
        <taxon>Steinernema</taxon>
    </lineage>
</organism>
<sequence length="128" mass="14132">MNAVTSTEMNSLTIPCGPETQSCIPDVPPRTMAGKPPLPAKPTKIDEVTKLSLPSPFFLLGLSGAFRLRVKTCQQYADIIFIIILVFHCRFCQPFILHSVLILQVLSDCLGLLNNYVNFFCSPSLAMD</sequence>
<feature type="transmembrane region" description="Helical" evidence="1">
    <location>
        <begin position="80"/>
        <end position="106"/>
    </location>
</feature>
<keyword evidence="1" id="KW-1133">Transmembrane helix</keyword>
<evidence type="ECO:0000256" key="1">
    <source>
        <dbReference type="SAM" id="Phobius"/>
    </source>
</evidence>
<name>A0A1I7YXM4_9BILA</name>
<protein>
    <submittedName>
        <fullName evidence="3">Uncharacterized protein</fullName>
    </submittedName>
</protein>
<accession>A0A1I7YXM4</accession>
<evidence type="ECO:0000313" key="2">
    <source>
        <dbReference type="Proteomes" id="UP000095287"/>
    </source>
</evidence>
<keyword evidence="1" id="KW-0812">Transmembrane</keyword>
<proteinExistence type="predicted"/>
<dbReference type="WBParaSite" id="L893_g20544.t1">
    <property type="protein sequence ID" value="L893_g20544.t1"/>
    <property type="gene ID" value="L893_g20544"/>
</dbReference>